<dbReference type="Proteomes" id="UP000324222">
    <property type="component" value="Unassembled WGS sequence"/>
</dbReference>
<accession>A0A5B7D487</accession>
<evidence type="ECO:0000313" key="1">
    <source>
        <dbReference type="EMBL" id="MPC15744.1"/>
    </source>
</evidence>
<organism evidence="1 2">
    <name type="scientific">Portunus trituberculatus</name>
    <name type="common">Swimming crab</name>
    <name type="synonym">Neptunus trituberculatus</name>
    <dbReference type="NCBI Taxonomy" id="210409"/>
    <lineage>
        <taxon>Eukaryota</taxon>
        <taxon>Metazoa</taxon>
        <taxon>Ecdysozoa</taxon>
        <taxon>Arthropoda</taxon>
        <taxon>Crustacea</taxon>
        <taxon>Multicrustacea</taxon>
        <taxon>Malacostraca</taxon>
        <taxon>Eumalacostraca</taxon>
        <taxon>Eucarida</taxon>
        <taxon>Decapoda</taxon>
        <taxon>Pleocyemata</taxon>
        <taxon>Brachyura</taxon>
        <taxon>Eubrachyura</taxon>
        <taxon>Portunoidea</taxon>
        <taxon>Portunidae</taxon>
        <taxon>Portuninae</taxon>
        <taxon>Portunus</taxon>
    </lineage>
</organism>
<comment type="caution">
    <text evidence="1">The sequence shown here is derived from an EMBL/GenBank/DDBJ whole genome shotgun (WGS) entry which is preliminary data.</text>
</comment>
<sequence length="94" mass="10282">MAEVRWAGLSVSSVSQFGSNSSVLFAHLQAVQVGEDARVTQRLEPLHRCLGCLDVPGIELLAATHKDAHLLTILLRTEKGHNTLHLTRSFPTLN</sequence>
<protein>
    <submittedName>
        <fullName evidence="1">Uncharacterized protein</fullName>
    </submittedName>
</protein>
<evidence type="ECO:0000313" key="2">
    <source>
        <dbReference type="Proteomes" id="UP000324222"/>
    </source>
</evidence>
<reference evidence="1 2" key="1">
    <citation type="submission" date="2019-05" db="EMBL/GenBank/DDBJ databases">
        <title>Another draft genome of Portunus trituberculatus and its Hox gene families provides insights of decapod evolution.</title>
        <authorList>
            <person name="Jeong J.-H."/>
            <person name="Song I."/>
            <person name="Kim S."/>
            <person name="Choi T."/>
            <person name="Kim D."/>
            <person name="Ryu S."/>
            <person name="Kim W."/>
        </authorList>
    </citation>
    <scope>NUCLEOTIDE SEQUENCE [LARGE SCALE GENOMIC DNA]</scope>
    <source>
        <tissue evidence="1">Muscle</tissue>
    </source>
</reference>
<keyword evidence="2" id="KW-1185">Reference proteome</keyword>
<proteinExistence type="predicted"/>
<dbReference type="AlphaFoldDB" id="A0A5B7D487"/>
<dbReference type="EMBL" id="VSRR010000451">
    <property type="protein sequence ID" value="MPC15744.1"/>
    <property type="molecule type" value="Genomic_DNA"/>
</dbReference>
<gene>
    <name evidence="1" type="ORF">E2C01_008544</name>
</gene>
<name>A0A5B7D487_PORTR</name>